<gene>
    <name evidence="4" type="ORF">FC50_GL000530</name>
</gene>
<dbReference type="GO" id="GO:0043565">
    <property type="term" value="F:sequence-specific DNA binding"/>
    <property type="evidence" value="ECO:0007669"/>
    <property type="project" value="InterPro"/>
</dbReference>
<dbReference type="PATRIC" id="fig|1423783.4.peg.548"/>
<comment type="caution">
    <text evidence="4">The sequence shown here is derived from an EMBL/GenBank/DDBJ whole genome shotgun (WGS) entry which is preliminary data.</text>
</comment>
<accession>A0A0R1U454</accession>
<reference evidence="4 5" key="1">
    <citation type="journal article" date="2015" name="Genome Announc.">
        <title>Expanding the biotechnology potential of lactobacilli through comparative genomics of 213 strains and associated genera.</title>
        <authorList>
            <person name="Sun Z."/>
            <person name="Harris H.M."/>
            <person name="McCann A."/>
            <person name="Guo C."/>
            <person name="Argimon S."/>
            <person name="Zhang W."/>
            <person name="Yang X."/>
            <person name="Jeffery I.B."/>
            <person name="Cooney J.C."/>
            <person name="Kagawa T.F."/>
            <person name="Liu W."/>
            <person name="Song Y."/>
            <person name="Salvetti E."/>
            <person name="Wrobel A."/>
            <person name="Rasinkangas P."/>
            <person name="Parkhill J."/>
            <person name="Rea M.C."/>
            <person name="O'Sullivan O."/>
            <person name="Ritari J."/>
            <person name="Douillard F.P."/>
            <person name="Paul Ross R."/>
            <person name="Yang R."/>
            <person name="Briner A.E."/>
            <person name="Felis G.E."/>
            <person name="de Vos W.M."/>
            <person name="Barrangou R."/>
            <person name="Klaenhammer T.R."/>
            <person name="Caufield P.W."/>
            <person name="Cui Y."/>
            <person name="Zhang H."/>
            <person name="O'Toole P.W."/>
        </authorList>
    </citation>
    <scope>NUCLEOTIDE SEQUENCE [LARGE SCALE GENOMIC DNA]</scope>
    <source>
        <strain evidence="4 5">DSM 15945</strain>
    </source>
</reference>
<proteinExistence type="inferred from homology"/>
<comment type="similarity">
    <text evidence="1">Belongs to the IS150/IS1296 orfA family.</text>
</comment>
<evidence type="ECO:0000256" key="2">
    <source>
        <dbReference type="SAM" id="Coils"/>
    </source>
</evidence>
<dbReference type="PANTHER" id="PTHR33795:SF1">
    <property type="entry name" value="INSERTION ELEMENT IS150 PROTEIN INSJ"/>
    <property type="match status" value="1"/>
</dbReference>
<dbReference type="RefSeq" id="WP_056956195.1">
    <property type="nucleotide sequence ID" value="NZ_AZFJ01000008.1"/>
</dbReference>
<dbReference type="PANTHER" id="PTHR33795">
    <property type="entry name" value="INSERTION ELEMENT IS150 PROTEIN INSJ"/>
    <property type="match status" value="1"/>
</dbReference>
<feature type="coiled-coil region" evidence="2">
    <location>
        <begin position="190"/>
        <end position="217"/>
    </location>
</feature>
<evidence type="ECO:0000259" key="3">
    <source>
        <dbReference type="Pfam" id="PF13518"/>
    </source>
</evidence>
<keyword evidence="2" id="KW-0175">Coiled coil</keyword>
<organism evidence="4 5">
    <name type="scientific">Lacticaseibacillus pantheris DSM 15945 = JCM 12539 = NBRC 106106</name>
    <dbReference type="NCBI Taxonomy" id="1423783"/>
    <lineage>
        <taxon>Bacteria</taxon>
        <taxon>Bacillati</taxon>
        <taxon>Bacillota</taxon>
        <taxon>Bacilli</taxon>
        <taxon>Lactobacillales</taxon>
        <taxon>Lactobacillaceae</taxon>
        <taxon>Lacticaseibacillus</taxon>
    </lineage>
</organism>
<dbReference type="InterPro" id="IPR052057">
    <property type="entry name" value="IS150/IS1296_orfA-like"/>
</dbReference>
<evidence type="ECO:0000313" key="5">
    <source>
        <dbReference type="Proteomes" id="UP000051922"/>
    </source>
</evidence>
<name>A0A0R1U454_9LACO</name>
<dbReference type="STRING" id="1423783.FC50_GL000530"/>
<protein>
    <submittedName>
        <fullName evidence="4">Putative transposase (Putative)</fullName>
    </submittedName>
</protein>
<dbReference type="OrthoDB" id="9797531at2"/>
<evidence type="ECO:0000256" key="1">
    <source>
        <dbReference type="ARBA" id="ARBA00038232"/>
    </source>
</evidence>
<dbReference type="InterPro" id="IPR055247">
    <property type="entry name" value="InsJ-like_HTH"/>
</dbReference>
<dbReference type="InterPro" id="IPR036388">
    <property type="entry name" value="WH-like_DNA-bd_sf"/>
</dbReference>
<dbReference type="Pfam" id="PF13518">
    <property type="entry name" value="HTH_28"/>
    <property type="match status" value="1"/>
</dbReference>
<dbReference type="InterPro" id="IPR010921">
    <property type="entry name" value="Trp_repressor/repl_initiator"/>
</dbReference>
<dbReference type="EMBL" id="AZFJ01000008">
    <property type="protein sequence ID" value="KRL88054.1"/>
    <property type="molecule type" value="Genomic_DNA"/>
</dbReference>
<evidence type="ECO:0000313" key="4">
    <source>
        <dbReference type="EMBL" id="KRL88054.1"/>
    </source>
</evidence>
<dbReference type="SUPFAM" id="SSF48295">
    <property type="entry name" value="TrpR-like"/>
    <property type="match status" value="3"/>
</dbReference>
<dbReference type="AlphaFoldDB" id="A0A0R1U454"/>
<dbReference type="Proteomes" id="UP000051922">
    <property type="component" value="Unassembled WGS sequence"/>
</dbReference>
<keyword evidence="5" id="KW-1185">Reference proteome</keyword>
<dbReference type="Gene3D" id="1.10.10.10">
    <property type="entry name" value="Winged helix-like DNA-binding domain superfamily/Winged helix DNA-binding domain"/>
    <property type="match status" value="3"/>
</dbReference>
<feature type="domain" description="Insertion element IS150 protein InsJ-like helix-turn-helix" evidence="3">
    <location>
        <begin position="130"/>
        <end position="179"/>
    </location>
</feature>
<sequence length="224" mass="26139">MPRSKFTALEKLKLLDDFQKSGLPRATYARQHGIGKSTLARWSMRYRRDGLEGLEEPKKNNHYSKELKQTVVFAYLNGEGTFDELTDKYGLRNGQQAKEWVDQYNGDKSLTASPSRKQVPTVRRKTTFEERIEVVEYVVKHKHSYTEAAERFQVSYQQARSWVLKAKSGGYDALVDNRGYHKDEFELTDLDKANLRIRQLEAELKDKELVEEFAKKLLELQRKG</sequence>